<keyword evidence="5" id="KW-1185">Reference proteome</keyword>
<name>A0ABW2AP45_9MICO</name>
<feature type="compositionally biased region" description="Polar residues" evidence="1">
    <location>
        <begin position="163"/>
        <end position="173"/>
    </location>
</feature>
<feature type="domain" description="LytR/CpsA/Psr regulator C-terminal" evidence="3">
    <location>
        <begin position="73"/>
        <end position="157"/>
    </location>
</feature>
<keyword evidence="2" id="KW-0472">Membrane</keyword>
<accession>A0ABW2AP45</accession>
<evidence type="ECO:0000313" key="4">
    <source>
        <dbReference type="EMBL" id="MFC6712563.1"/>
    </source>
</evidence>
<dbReference type="RefSeq" id="WP_377820036.1">
    <property type="nucleotide sequence ID" value="NZ_JBHSWJ010000002.1"/>
</dbReference>
<evidence type="ECO:0000256" key="2">
    <source>
        <dbReference type="SAM" id="Phobius"/>
    </source>
</evidence>
<feature type="transmembrane region" description="Helical" evidence="2">
    <location>
        <begin position="21"/>
        <end position="43"/>
    </location>
</feature>
<keyword evidence="2" id="KW-0812">Transmembrane</keyword>
<comment type="caution">
    <text evidence="4">The sequence shown here is derived from an EMBL/GenBank/DDBJ whole genome shotgun (WGS) entry which is preliminary data.</text>
</comment>
<organism evidence="4 5">
    <name type="scientific">Branchiibius cervicis</name>
    <dbReference type="NCBI Taxonomy" id="908252"/>
    <lineage>
        <taxon>Bacteria</taxon>
        <taxon>Bacillati</taxon>
        <taxon>Actinomycetota</taxon>
        <taxon>Actinomycetes</taxon>
        <taxon>Micrococcales</taxon>
        <taxon>Dermacoccaceae</taxon>
        <taxon>Branchiibius</taxon>
    </lineage>
</organism>
<dbReference type="EMBL" id="JBHSWJ010000002">
    <property type="protein sequence ID" value="MFC6712563.1"/>
    <property type="molecule type" value="Genomic_DNA"/>
</dbReference>
<proteinExistence type="predicted"/>
<dbReference type="Proteomes" id="UP001596356">
    <property type="component" value="Unassembled WGS sequence"/>
</dbReference>
<reference evidence="5" key="1">
    <citation type="journal article" date="2019" name="Int. J. Syst. Evol. Microbiol.">
        <title>The Global Catalogue of Microorganisms (GCM) 10K type strain sequencing project: providing services to taxonomists for standard genome sequencing and annotation.</title>
        <authorList>
            <consortium name="The Broad Institute Genomics Platform"/>
            <consortium name="The Broad Institute Genome Sequencing Center for Infectious Disease"/>
            <person name="Wu L."/>
            <person name="Ma J."/>
        </authorList>
    </citation>
    <scope>NUCLEOTIDE SEQUENCE [LARGE SCALE GENOMIC DNA]</scope>
    <source>
        <strain evidence="5">NBRC 106593</strain>
    </source>
</reference>
<evidence type="ECO:0000259" key="3">
    <source>
        <dbReference type="Pfam" id="PF13399"/>
    </source>
</evidence>
<feature type="region of interest" description="Disordered" evidence="1">
    <location>
        <begin position="156"/>
        <end position="181"/>
    </location>
</feature>
<evidence type="ECO:0000256" key="1">
    <source>
        <dbReference type="SAM" id="MobiDB-lite"/>
    </source>
</evidence>
<gene>
    <name evidence="4" type="ORF">ACFQBT_01325</name>
</gene>
<dbReference type="InterPro" id="IPR027381">
    <property type="entry name" value="LytR/CpsA/Psr_C"/>
</dbReference>
<evidence type="ECO:0000313" key="5">
    <source>
        <dbReference type="Proteomes" id="UP001596356"/>
    </source>
</evidence>
<dbReference type="Pfam" id="PF13399">
    <property type="entry name" value="LytR_C"/>
    <property type="match status" value="1"/>
</dbReference>
<protein>
    <submittedName>
        <fullName evidence="4">LytR C-terminal domain-containing protein</fullName>
    </submittedName>
</protein>
<sequence>MPANRPTTGLERARRRRERRTLIAIIGALVLVGVAVTYAAAYVTGLAPGSKPPPPPASCVRTTAPPAPQSLFTLNVYNASKDQGVAKRTAAALRSRDFTVGAVSNDPYGEQVDGVGELRFGVEGAAYAKQYVLPLFPGASLQQDGRTGTSVDVVLGSEAPSVSEGTPTPTQTLPADCAQYE</sequence>
<keyword evidence="2" id="KW-1133">Transmembrane helix</keyword>
<dbReference type="Gene3D" id="3.30.70.2390">
    <property type="match status" value="1"/>
</dbReference>